<sequence length="311" mass="35466">MHTSPALSPSHASNIKSDSRLAAATDASHQYLAFTSGHKQLVFSCQYCQRRPSLASRDIRPRSPLDTSARSHYCVSLRPARLQHTAVLRSTSCSVALTGRNESLKTGFQIRSSRLTSLGLSLYQHHHRRRQSSRLARKPSNSASNFNSKSIDFTVTTKKKPQTNHHNAFRYIQPPPAPLHPDQRLARPRRQRRALRQDRRLQRIRAAQLRLRRDGRAAAQPHRLQLRRRVVCVVVDEGGEKGEREQLKRSVYTWCSSGRKAGCYFAFALALALFFSDPITTRLLRSTPQLFFSFFFLVRDFFSPSFLGPSI</sequence>
<keyword evidence="3" id="KW-1185">Reference proteome</keyword>
<feature type="region of interest" description="Disordered" evidence="1">
    <location>
        <begin position="126"/>
        <end position="196"/>
    </location>
</feature>
<evidence type="ECO:0000313" key="2">
    <source>
        <dbReference type="EMBL" id="OSS49176.1"/>
    </source>
</evidence>
<feature type="compositionally biased region" description="Polar residues" evidence="1">
    <location>
        <begin position="139"/>
        <end position="156"/>
    </location>
</feature>
<accession>A0A1Y2LZ55</accession>
<feature type="compositionally biased region" description="Basic residues" evidence="1">
    <location>
        <begin position="126"/>
        <end position="137"/>
    </location>
</feature>
<reference evidence="2 3" key="1">
    <citation type="journal article" date="2017" name="Genome Announc.">
        <title>Genome sequence of the saprophytic ascomycete Epicoccum nigrum ICMP 19927 strain isolated from New Zealand.</title>
        <authorList>
            <person name="Fokin M."/>
            <person name="Fleetwood D."/>
            <person name="Weir B.S."/>
            <person name="Villas-Boas S.G."/>
        </authorList>
    </citation>
    <scope>NUCLEOTIDE SEQUENCE [LARGE SCALE GENOMIC DNA]</scope>
    <source>
        <strain evidence="2 3">ICMP 19927</strain>
    </source>
</reference>
<organism evidence="2 3">
    <name type="scientific">Epicoccum nigrum</name>
    <name type="common">Soil fungus</name>
    <name type="synonym">Epicoccum purpurascens</name>
    <dbReference type="NCBI Taxonomy" id="105696"/>
    <lineage>
        <taxon>Eukaryota</taxon>
        <taxon>Fungi</taxon>
        <taxon>Dikarya</taxon>
        <taxon>Ascomycota</taxon>
        <taxon>Pezizomycotina</taxon>
        <taxon>Dothideomycetes</taxon>
        <taxon>Pleosporomycetidae</taxon>
        <taxon>Pleosporales</taxon>
        <taxon>Pleosporineae</taxon>
        <taxon>Didymellaceae</taxon>
        <taxon>Epicoccum</taxon>
    </lineage>
</organism>
<dbReference type="EMBL" id="KZ107844">
    <property type="protein sequence ID" value="OSS49176.1"/>
    <property type="molecule type" value="Genomic_DNA"/>
</dbReference>
<protein>
    <submittedName>
        <fullName evidence="2">Uncharacterized protein</fullName>
    </submittedName>
</protein>
<name>A0A1Y2LZ55_EPING</name>
<dbReference type="AlphaFoldDB" id="A0A1Y2LZ55"/>
<evidence type="ECO:0000256" key="1">
    <source>
        <dbReference type="SAM" id="MobiDB-lite"/>
    </source>
</evidence>
<dbReference type="InParanoid" id="A0A1Y2LZ55"/>
<proteinExistence type="predicted"/>
<gene>
    <name evidence="2" type="ORF">B5807_05500</name>
</gene>
<evidence type="ECO:0000313" key="3">
    <source>
        <dbReference type="Proteomes" id="UP000193240"/>
    </source>
</evidence>
<dbReference type="Proteomes" id="UP000193240">
    <property type="component" value="Unassembled WGS sequence"/>
</dbReference>